<evidence type="ECO:0000256" key="2">
    <source>
        <dbReference type="ARBA" id="ARBA00008117"/>
    </source>
</evidence>
<dbReference type="InterPro" id="IPR013083">
    <property type="entry name" value="Znf_RING/FYVE/PHD"/>
</dbReference>
<dbReference type="InterPro" id="IPR018957">
    <property type="entry name" value="Znf_C3HC4_RING-type"/>
</dbReference>
<comment type="caution">
    <text evidence="12">The sequence shown here is derived from an EMBL/GenBank/DDBJ whole genome shotgun (WGS) entry which is preliminary data.</text>
</comment>
<dbReference type="Gene3D" id="3.30.40.10">
    <property type="entry name" value="Zinc/RING finger domain, C3HC4 (zinc finger)"/>
    <property type="match status" value="1"/>
</dbReference>
<organism evidence="12 13">
    <name type="scientific">Amphibalanus amphitrite</name>
    <name type="common">Striped barnacle</name>
    <name type="synonym">Balanus amphitrite</name>
    <dbReference type="NCBI Taxonomy" id="1232801"/>
    <lineage>
        <taxon>Eukaryota</taxon>
        <taxon>Metazoa</taxon>
        <taxon>Ecdysozoa</taxon>
        <taxon>Arthropoda</taxon>
        <taxon>Crustacea</taxon>
        <taxon>Multicrustacea</taxon>
        <taxon>Cirripedia</taxon>
        <taxon>Thoracica</taxon>
        <taxon>Thoracicalcarea</taxon>
        <taxon>Balanomorpha</taxon>
        <taxon>Balanoidea</taxon>
        <taxon>Balanidae</taxon>
        <taxon>Amphibalaninae</taxon>
        <taxon>Amphibalanus</taxon>
    </lineage>
</organism>
<dbReference type="GO" id="GO:0005737">
    <property type="term" value="C:cytoplasm"/>
    <property type="evidence" value="ECO:0007669"/>
    <property type="project" value="UniProtKB-SubCell"/>
</dbReference>
<evidence type="ECO:0000256" key="8">
    <source>
        <dbReference type="ARBA" id="ARBA00035390"/>
    </source>
</evidence>
<feature type="region of interest" description="Disordered" evidence="10">
    <location>
        <begin position="574"/>
        <end position="607"/>
    </location>
</feature>
<keyword evidence="6" id="KW-0862">Zinc</keyword>
<dbReference type="Proteomes" id="UP000440578">
    <property type="component" value="Unassembled WGS sequence"/>
</dbReference>
<keyword evidence="13" id="KW-1185">Reference proteome</keyword>
<name>A0A6A4WGS6_AMPAM</name>
<dbReference type="CDD" id="cd16536">
    <property type="entry name" value="RING-HC_RNF10"/>
    <property type="match status" value="1"/>
</dbReference>
<dbReference type="PANTHER" id="PTHR12983:SF9">
    <property type="entry name" value="E3 UBIQUITIN-PROTEIN LIGASE RNF10"/>
    <property type="match status" value="1"/>
</dbReference>
<feature type="compositionally biased region" description="Pro residues" evidence="10">
    <location>
        <begin position="531"/>
        <end position="540"/>
    </location>
</feature>
<dbReference type="PROSITE" id="PS50089">
    <property type="entry name" value="ZF_RING_2"/>
    <property type="match status" value="1"/>
</dbReference>
<evidence type="ECO:0000256" key="5">
    <source>
        <dbReference type="ARBA" id="ARBA00022771"/>
    </source>
</evidence>
<dbReference type="SUPFAM" id="SSF57850">
    <property type="entry name" value="RING/U-box"/>
    <property type="match status" value="1"/>
</dbReference>
<sequence length="662" mass="72504">MVTNALPYLSVADSRESNSAINRGSKKGFQDVSYLVNFRCESARDAHAERYSGSQWHQQRYGGYQHHDPRPQWAASRVFRPKHVKEQYLQARCQLVVRDDGDYAACLGDADRLVDWTIVEQVWLQEDEPTTCPICLYPPVAARVTRCGHTYCCACLLHYLALSDQAARKCPICEETVHPDQVRRCRLVPRPPARLGDTVAFRLMRRQPGSLLGQPVQDGEPWEELVTLGDDEERQRLARIILATPKQVASEILAPERAALELQLAELADEPEACFVQQALTQLEEQEAAVAERALAALAKPQRPDPATAAEQATPLPTAAADSAIVYRSAFDEQTVEQAAEEAAAAELATGARQRSLSETSCTEITAADLEVPAAAPGPAAAPRRDDHEQPLYYYQAEGGEHVYLHALNCRMLLQEHGAWERCPRRLAAQLIDVDAVTMTAPLRQRLRSLRHLPLATPLQVVEVRLRPPDVSTETVALFKDQIKKREQRRKDKQRRERQHERRLRQQGSRRAPPIEAVYDAAFPSAAAELPPRPPTPPLLQSPVTPLQSPTEAAQLSSSPSFAQLLRAASGGPAVAWPSAVRPPPAPAPAPAAAREDEPNAVPSYSDSWSADLAAALERATQDRAAAANAGSDAAGAEGRSAKSKKGKKGRGTVLLSGGLTF</sequence>
<dbReference type="InterPro" id="IPR039739">
    <property type="entry name" value="MAG2/RNF10"/>
</dbReference>
<proteinExistence type="inferred from homology"/>
<dbReference type="GO" id="GO:0000976">
    <property type="term" value="F:transcription cis-regulatory region binding"/>
    <property type="evidence" value="ECO:0007669"/>
    <property type="project" value="TreeGrafter"/>
</dbReference>
<evidence type="ECO:0000259" key="11">
    <source>
        <dbReference type="PROSITE" id="PS50089"/>
    </source>
</evidence>
<evidence type="ECO:0000256" key="1">
    <source>
        <dbReference type="ARBA" id="ARBA00004496"/>
    </source>
</evidence>
<dbReference type="OrthoDB" id="10064108at2759"/>
<reference evidence="12 13" key="1">
    <citation type="submission" date="2019-07" db="EMBL/GenBank/DDBJ databases">
        <title>Draft genome assembly of a fouling barnacle, Amphibalanus amphitrite (Darwin, 1854): The first reference genome for Thecostraca.</title>
        <authorList>
            <person name="Kim W."/>
        </authorList>
    </citation>
    <scope>NUCLEOTIDE SEQUENCE [LARGE SCALE GENOMIC DNA]</scope>
    <source>
        <strain evidence="12">SNU_AA5</strain>
        <tissue evidence="12">Soma without cirri and trophi</tissue>
    </source>
</reference>
<evidence type="ECO:0000256" key="3">
    <source>
        <dbReference type="ARBA" id="ARBA00022490"/>
    </source>
</evidence>
<accession>A0A6A4WGS6</accession>
<dbReference type="PROSITE" id="PS00518">
    <property type="entry name" value="ZF_RING_1"/>
    <property type="match status" value="1"/>
</dbReference>
<dbReference type="GO" id="GO:0045944">
    <property type="term" value="P:positive regulation of transcription by RNA polymerase II"/>
    <property type="evidence" value="ECO:0007669"/>
    <property type="project" value="TreeGrafter"/>
</dbReference>
<feature type="region of interest" description="Disordered" evidence="10">
    <location>
        <begin position="482"/>
        <end position="515"/>
    </location>
</feature>
<evidence type="ECO:0000256" key="7">
    <source>
        <dbReference type="ARBA" id="ARBA00035131"/>
    </source>
</evidence>
<evidence type="ECO:0000256" key="4">
    <source>
        <dbReference type="ARBA" id="ARBA00022723"/>
    </source>
</evidence>
<dbReference type="Pfam" id="PF00097">
    <property type="entry name" value="zf-C3HC4"/>
    <property type="match status" value="1"/>
</dbReference>
<dbReference type="PANTHER" id="PTHR12983">
    <property type="entry name" value="RING FINGER 10 FAMILY MEMBER"/>
    <property type="match status" value="1"/>
</dbReference>
<evidence type="ECO:0000256" key="10">
    <source>
        <dbReference type="SAM" id="MobiDB-lite"/>
    </source>
</evidence>
<evidence type="ECO:0000313" key="12">
    <source>
        <dbReference type="EMBL" id="KAF0301238.1"/>
    </source>
</evidence>
<dbReference type="SMART" id="SM00184">
    <property type="entry name" value="RING"/>
    <property type="match status" value="1"/>
</dbReference>
<dbReference type="GO" id="GO:0008270">
    <property type="term" value="F:zinc ion binding"/>
    <property type="evidence" value="ECO:0007669"/>
    <property type="project" value="UniProtKB-KW"/>
</dbReference>
<dbReference type="EMBL" id="VIIS01001182">
    <property type="protein sequence ID" value="KAF0301238.1"/>
    <property type="molecule type" value="Genomic_DNA"/>
</dbReference>
<evidence type="ECO:0000256" key="6">
    <source>
        <dbReference type="ARBA" id="ARBA00022833"/>
    </source>
</evidence>
<protein>
    <recommendedName>
        <fullName evidence="7">E3 ubiquitin-protein ligase RNF10</fullName>
    </recommendedName>
    <alternativeName>
        <fullName evidence="8">RING finger protein 10</fullName>
    </alternativeName>
</protein>
<feature type="region of interest" description="Disordered" evidence="10">
    <location>
        <begin position="527"/>
        <end position="559"/>
    </location>
</feature>
<gene>
    <name evidence="12" type="primary">rnf10_1</name>
    <name evidence="12" type="ORF">FJT64_026444</name>
</gene>
<dbReference type="InterPro" id="IPR001841">
    <property type="entry name" value="Znf_RING"/>
</dbReference>
<feature type="compositionally biased region" description="Low complexity" evidence="10">
    <location>
        <begin position="541"/>
        <end position="550"/>
    </location>
</feature>
<feature type="region of interest" description="Disordered" evidence="10">
    <location>
        <begin position="621"/>
        <end position="662"/>
    </location>
</feature>
<keyword evidence="3" id="KW-0963">Cytoplasm</keyword>
<feature type="domain" description="RING-type" evidence="11">
    <location>
        <begin position="132"/>
        <end position="174"/>
    </location>
</feature>
<keyword evidence="5 9" id="KW-0863">Zinc-finger</keyword>
<dbReference type="InterPro" id="IPR017907">
    <property type="entry name" value="Znf_RING_CS"/>
</dbReference>
<comment type="similarity">
    <text evidence="2">Belongs to the RNF10 family.</text>
</comment>
<dbReference type="AlphaFoldDB" id="A0A6A4WGS6"/>
<feature type="compositionally biased region" description="Pro residues" evidence="10">
    <location>
        <begin position="581"/>
        <end position="590"/>
    </location>
</feature>
<feature type="compositionally biased region" description="Low complexity" evidence="10">
    <location>
        <begin position="621"/>
        <end position="639"/>
    </location>
</feature>
<evidence type="ECO:0000313" key="13">
    <source>
        <dbReference type="Proteomes" id="UP000440578"/>
    </source>
</evidence>
<evidence type="ECO:0000256" key="9">
    <source>
        <dbReference type="PROSITE-ProRule" id="PRU00175"/>
    </source>
</evidence>
<keyword evidence="4" id="KW-0479">Metal-binding</keyword>
<feature type="compositionally biased region" description="Basic residues" evidence="10">
    <location>
        <begin position="642"/>
        <end position="651"/>
    </location>
</feature>
<comment type="subcellular location">
    <subcellularLocation>
        <location evidence="1">Cytoplasm</location>
    </subcellularLocation>
</comment>